<organism evidence="1 2">
    <name type="scientific">Caerostris darwini</name>
    <dbReference type="NCBI Taxonomy" id="1538125"/>
    <lineage>
        <taxon>Eukaryota</taxon>
        <taxon>Metazoa</taxon>
        <taxon>Ecdysozoa</taxon>
        <taxon>Arthropoda</taxon>
        <taxon>Chelicerata</taxon>
        <taxon>Arachnida</taxon>
        <taxon>Araneae</taxon>
        <taxon>Araneomorphae</taxon>
        <taxon>Entelegynae</taxon>
        <taxon>Araneoidea</taxon>
        <taxon>Araneidae</taxon>
        <taxon>Caerostris</taxon>
    </lineage>
</organism>
<evidence type="ECO:0000313" key="2">
    <source>
        <dbReference type="Proteomes" id="UP001054837"/>
    </source>
</evidence>
<dbReference type="EMBL" id="BPLQ01012809">
    <property type="protein sequence ID" value="GIY68010.1"/>
    <property type="molecule type" value="Genomic_DNA"/>
</dbReference>
<gene>
    <name evidence="1" type="ORF">CDAR_28191</name>
</gene>
<sequence length="276" mass="31484">MDFVFHDDVLSLIFNVGSVFVWDSIKNLRCTKTSKPVQIIEHKPDEQPILNMEDTNIMLDDELNWNTVNNDVLIETTVTIKYAISEAEEKTLDTTTLVENNIDSDENNTLLNITIEEGNNFDIQNNTVELNIVASHETVMDDKNVILKDAIDEKSNLNIDENNVILEAAVSEETTLNVDNTNVVQEAAPEITPFSKSDHKEILLDVVELLDKMENKNVFLNNTHEQILRSNISKKIISFKKMIKNFTIRKSKKMEQKIPTVTTGRLKLNLTIPQSR</sequence>
<protein>
    <submittedName>
        <fullName evidence="1">Uncharacterized protein</fullName>
    </submittedName>
</protein>
<dbReference type="AlphaFoldDB" id="A0AAV4VEV8"/>
<comment type="caution">
    <text evidence="1">The sequence shown here is derived from an EMBL/GenBank/DDBJ whole genome shotgun (WGS) entry which is preliminary data.</text>
</comment>
<dbReference type="Proteomes" id="UP001054837">
    <property type="component" value="Unassembled WGS sequence"/>
</dbReference>
<name>A0AAV4VEV8_9ARAC</name>
<keyword evidence="2" id="KW-1185">Reference proteome</keyword>
<accession>A0AAV4VEV8</accession>
<proteinExistence type="predicted"/>
<evidence type="ECO:0000313" key="1">
    <source>
        <dbReference type="EMBL" id="GIY68010.1"/>
    </source>
</evidence>
<reference evidence="1 2" key="1">
    <citation type="submission" date="2021-06" db="EMBL/GenBank/DDBJ databases">
        <title>Caerostris darwini draft genome.</title>
        <authorList>
            <person name="Kono N."/>
            <person name="Arakawa K."/>
        </authorList>
    </citation>
    <scope>NUCLEOTIDE SEQUENCE [LARGE SCALE GENOMIC DNA]</scope>
</reference>